<keyword evidence="4" id="KW-0963">Cytoplasm</keyword>
<accession>A0A0B8NQC0</accession>
<keyword evidence="2 4" id="KW-0378">Hydrolase</keyword>
<dbReference type="Proteomes" id="UP000031671">
    <property type="component" value="Unassembled WGS sequence"/>
</dbReference>
<proteinExistence type="inferred from homology"/>
<comment type="subcellular location">
    <subcellularLocation>
        <location evidence="4">Cytoplasm</location>
    </subcellularLocation>
</comment>
<feature type="site" description="Important for substrate specificity" evidence="4">
    <location>
        <position position="158"/>
    </location>
</feature>
<dbReference type="NCBIfam" id="TIGR00172">
    <property type="entry name" value="maf"/>
    <property type="match status" value="1"/>
</dbReference>
<protein>
    <recommendedName>
        <fullName evidence="4">dTTP/UTP pyrophosphatase</fullName>
        <shortName evidence="4">dTTPase/UTPase</shortName>
        <ecNumber evidence="4">3.6.1.9</ecNumber>
    </recommendedName>
    <alternativeName>
        <fullName evidence="4">Nucleoside triphosphate pyrophosphatase</fullName>
    </alternativeName>
    <alternativeName>
        <fullName evidence="4">Nucleotide pyrophosphatase</fullName>
        <shortName evidence="4">Nucleotide PPase</shortName>
    </alternativeName>
</protein>
<dbReference type="RefSeq" id="WP_261834103.1">
    <property type="nucleotide sequence ID" value="NZ_AP024881.1"/>
</dbReference>
<dbReference type="CDD" id="cd00555">
    <property type="entry name" value="Maf"/>
    <property type="match status" value="1"/>
</dbReference>
<dbReference type="GO" id="GO:0036221">
    <property type="term" value="F:UTP diphosphatase activity"/>
    <property type="evidence" value="ECO:0007669"/>
    <property type="project" value="RHEA"/>
</dbReference>
<dbReference type="Pfam" id="PF02545">
    <property type="entry name" value="Maf"/>
    <property type="match status" value="1"/>
</dbReference>
<comment type="catalytic activity">
    <reaction evidence="4">
        <text>dTTP + H2O = dTMP + diphosphate + H(+)</text>
        <dbReference type="Rhea" id="RHEA:28534"/>
        <dbReference type="ChEBI" id="CHEBI:15377"/>
        <dbReference type="ChEBI" id="CHEBI:15378"/>
        <dbReference type="ChEBI" id="CHEBI:33019"/>
        <dbReference type="ChEBI" id="CHEBI:37568"/>
        <dbReference type="ChEBI" id="CHEBI:63528"/>
        <dbReference type="EC" id="3.6.1.9"/>
    </reaction>
</comment>
<dbReference type="PIRSF" id="PIRSF006305">
    <property type="entry name" value="Maf"/>
    <property type="match status" value="1"/>
</dbReference>
<keyword evidence="6" id="KW-1185">Reference proteome</keyword>
<comment type="catalytic activity">
    <reaction evidence="4">
        <text>UTP + H2O = UMP + diphosphate + H(+)</text>
        <dbReference type="Rhea" id="RHEA:29395"/>
        <dbReference type="ChEBI" id="CHEBI:15377"/>
        <dbReference type="ChEBI" id="CHEBI:15378"/>
        <dbReference type="ChEBI" id="CHEBI:33019"/>
        <dbReference type="ChEBI" id="CHEBI:46398"/>
        <dbReference type="ChEBI" id="CHEBI:57865"/>
        <dbReference type="EC" id="3.6.1.9"/>
    </reaction>
</comment>
<name>A0A0B8NQC0_9VIBR</name>
<keyword evidence="3 4" id="KW-0546">Nucleotide metabolism</keyword>
<evidence type="ECO:0000256" key="3">
    <source>
        <dbReference type="ARBA" id="ARBA00023080"/>
    </source>
</evidence>
<dbReference type="Gene3D" id="3.90.950.10">
    <property type="match status" value="1"/>
</dbReference>
<reference evidence="5 6" key="1">
    <citation type="submission" date="2015-01" db="EMBL/GenBank/DDBJ databases">
        <title>Vibrio sp. C1 JCM 19231 whole genome shotgun sequence.</title>
        <authorList>
            <person name="Sawabe T."/>
            <person name="Meirelles P."/>
            <person name="Feng G."/>
            <person name="Sayaka M."/>
            <person name="Hattori M."/>
            <person name="Ohkuma M."/>
        </authorList>
    </citation>
    <scope>NUCLEOTIDE SEQUENCE [LARGE SCALE GENOMIC DNA]</scope>
    <source>
        <strain evidence="6">JCM 19231</strain>
    </source>
</reference>
<evidence type="ECO:0000313" key="6">
    <source>
        <dbReference type="Proteomes" id="UP000031671"/>
    </source>
</evidence>
<dbReference type="GO" id="GO:0009117">
    <property type="term" value="P:nucleotide metabolic process"/>
    <property type="evidence" value="ECO:0007669"/>
    <property type="project" value="UniProtKB-KW"/>
</dbReference>
<dbReference type="EMBL" id="BBRZ01000004">
    <property type="protein sequence ID" value="GAM54482.1"/>
    <property type="molecule type" value="Genomic_DNA"/>
</dbReference>
<dbReference type="SUPFAM" id="SSF52972">
    <property type="entry name" value="ITPase-like"/>
    <property type="match status" value="1"/>
</dbReference>
<dbReference type="AlphaFoldDB" id="A0A0B8NQC0"/>
<evidence type="ECO:0000256" key="4">
    <source>
        <dbReference type="HAMAP-Rule" id="MF_00528"/>
    </source>
</evidence>
<dbReference type="HAMAP" id="MF_00528">
    <property type="entry name" value="Maf"/>
    <property type="match status" value="1"/>
</dbReference>
<feature type="site" description="Important for substrate specificity" evidence="4">
    <location>
        <position position="76"/>
    </location>
</feature>
<evidence type="ECO:0000313" key="5">
    <source>
        <dbReference type="EMBL" id="GAM54482.1"/>
    </source>
</evidence>
<organism evidence="5 6">
    <name type="scientific">Vibrio ishigakensis</name>
    <dbReference type="NCBI Taxonomy" id="1481914"/>
    <lineage>
        <taxon>Bacteria</taxon>
        <taxon>Pseudomonadati</taxon>
        <taxon>Pseudomonadota</taxon>
        <taxon>Gammaproteobacteria</taxon>
        <taxon>Vibrionales</taxon>
        <taxon>Vibrionaceae</taxon>
        <taxon>Vibrio</taxon>
    </lineage>
</organism>
<dbReference type="GO" id="GO:0036218">
    <property type="term" value="F:dTTP diphosphatase activity"/>
    <property type="evidence" value="ECO:0007669"/>
    <property type="project" value="RHEA"/>
</dbReference>
<comment type="caution">
    <text evidence="4">Lacks conserved residue(s) required for the propagation of feature annotation.</text>
</comment>
<dbReference type="EC" id="3.6.1.9" evidence="4"/>
<comment type="similarity">
    <text evidence="4">Belongs to the Maf family. YhdE subfamily.</text>
</comment>
<comment type="function">
    <text evidence="4">Nucleoside triphosphate pyrophosphatase that hydrolyzes dTTP and UTP. May have a dual role in cell division arrest and in preventing the incorporation of modified nucleotides into cellular nucleic acids.</text>
</comment>
<comment type="cofactor">
    <cofactor evidence="1 4">
        <name>a divalent metal cation</name>
        <dbReference type="ChEBI" id="CHEBI:60240"/>
    </cofactor>
</comment>
<reference evidence="5 6" key="2">
    <citation type="submission" date="2015-01" db="EMBL/GenBank/DDBJ databases">
        <authorList>
            <consortium name="NBRP consortium"/>
            <person name="Sawabe T."/>
            <person name="Meirelles P."/>
            <person name="Feng G."/>
            <person name="Sayaka M."/>
            <person name="Hattori M."/>
            <person name="Ohkuma M."/>
        </authorList>
    </citation>
    <scope>NUCLEOTIDE SEQUENCE [LARGE SCALE GENOMIC DNA]</scope>
    <source>
        <strain evidence="6">JCM 19231</strain>
    </source>
</reference>
<dbReference type="InterPro" id="IPR029001">
    <property type="entry name" value="ITPase-like_fam"/>
</dbReference>
<feature type="site" description="Important for substrate specificity" evidence="4">
    <location>
        <position position="13"/>
    </location>
</feature>
<sequence>MKKSLILASGSPRRKELLSQLGYDFTILISDIEEQIQEQETATEYVQRLASEKAQAVFQDLSDEDKATKVVLGADTVVTIDNRVLEKPKDLHHSTQMLSDLSGKQHQVMTAVCAYSQAGAQTIICITDVWFKTISQQEIEEYWQTGEPCDKAGSYGIQGIGGKFVTRIEGSYHSVVGLPLYETEQLLHQFL</sequence>
<dbReference type="InterPro" id="IPR003697">
    <property type="entry name" value="Maf-like"/>
</dbReference>
<dbReference type="PANTHER" id="PTHR43213:SF5">
    <property type="entry name" value="BIFUNCTIONAL DTTP_UTP PYROPHOSPHATASE_METHYLTRANSFERASE PROTEIN-RELATED"/>
    <property type="match status" value="1"/>
</dbReference>
<gene>
    <name evidence="5" type="ORF">JCM19231_4660</name>
</gene>
<dbReference type="PANTHER" id="PTHR43213">
    <property type="entry name" value="BIFUNCTIONAL DTTP/UTP PYROPHOSPHATASE/METHYLTRANSFERASE PROTEIN-RELATED"/>
    <property type="match status" value="1"/>
</dbReference>
<dbReference type="GO" id="GO:0005737">
    <property type="term" value="C:cytoplasm"/>
    <property type="evidence" value="ECO:0007669"/>
    <property type="project" value="UniProtKB-SubCell"/>
</dbReference>
<evidence type="ECO:0000256" key="1">
    <source>
        <dbReference type="ARBA" id="ARBA00001968"/>
    </source>
</evidence>
<evidence type="ECO:0000256" key="2">
    <source>
        <dbReference type="ARBA" id="ARBA00022801"/>
    </source>
</evidence>
<feature type="active site" description="Proton acceptor" evidence="4">
    <location>
        <position position="75"/>
    </location>
</feature>
<comment type="caution">
    <text evidence="5">The sequence shown here is derived from an EMBL/GenBank/DDBJ whole genome shotgun (WGS) entry which is preliminary data.</text>
</comment>